<dbReference type="Pfam" id="PF07470">
    <property type="entry name" value="Glyco_hydro_88"/>
    <property type="match status" value="1"/>
</dbReference>
<feature type="binding site" evidence="4">
    <location>
        <position position="378"/>
    </location>
    <ligand>
        <name>substrate</name>
    </ligand>
</feature>
<feature type="active site" description="Proton donor" evidence="3">
    <location>
        <position position="179"/>
    </location>
</feature>
<evidence type="ECO:0000256" key="1">
    <source>
        <dbReference type="ARBA" id="ARBA00022801"/>
    </source>
</evidence>
<name>A0A212JBC9_9BACT</name>
<dbReference type="PROSITE" id="PS51257">
    <property type="entry name" value="PROKAR_LIPOPROTEIN"/>
    <property type="match status" value="1"/>
</dbReference>
<reference evidence="5" key="1">
    <citation type="submission" date="2016-04" db="EMBL/GenBank/DDBJ databases">
        <authorList>
            <person name="Evans L.H."/>
            <person name="Alamgir A."/>
            <person name="Owens N."/>
            <person name="Weber N.D."/>
            <person name="Virtaneva K."/>
            <person name="Barbian K."/>
            <person name="Babar A."/>
            <person name="Rosenke K."/>
        </authorList>
    </citation>
    <scope>NUCLEOTIDE SEQUENCE</scope>
    <source>
        <strain evidence="5">86-1</strain>
    </source>
</reference>
<feature type="binding site" evidence="4">
    <location>
        <position position="251"/>
    </location>
    <ligand>
        <name>substrate</name>
    </ligand>
</feature>
<gene>
    <name evidence="5" type="ORF">KL86DYS1_11737</name>
</gene>
<dbReference type="InterPro" id="IPR052369">
    <property type="entry name" value="UG_Glycosaminoglycan_Hydrolase"/>
</dbReference>
<dbReference type="Gene3D" id="1.50.10.10">
    <property type="match status" value="1"/>
</dbReference>
<dbReference type="GO" id="GO:0052757">
    <property type="term" value="F:chondroitin hydrolase activity"/>
    <property type="evidence" value="ECO:0007669"/>
    <property type="project" value="TreeGrafter"/>
</dbReference>
<protein>
    <recommendedName>
        <fullName evidence="6">Glycosyl hydrolase family 88</fullName>
    </recommendedName>
</protein>
<dbReference type="RefSeq" id="WP_296939981.1">
    <property type="nucleotide sequence ID" value="NZ_LT599032.1"/>
</dbReference>
<feature type="binding site" evidence="4">
    <location>
        <position position="115"/>
    </location>
    <ligand>
        <name>substrate</name>
    </ligand>
</feature>
<feature type="binding site" evidence="4">
    <location>
        <position position="179"/>
    </location>
    <ligand>
        <name>substrate</name>
    </ligand>
</feature>
<dbReference type="AlphaFoldDB" id="A0A212JBC9"/>
<dbReference type="EMBL" id="FLUM01000001">
    <property type="protein sequence ID" value="SBV96793.1"/>
    <property type="molecule type" value="Genomic_DNA"/>
</dbReference>
<evidence type="ECO:0000256" key="4">
    <source>
        <dbReference type="PIRSR" id="PIRSR610905-2"/>
    </source>
</evidence>
<evidence type="ECO:0000313" key="5">
    <source>
        <dbReference type="EMBL" id="SBV96793.1"/>
    </source>
</evidence>
<evidence type="ECO:0008006" key="6">
    <source>
        <dbReference type="Google" id="ProtNLM"/>
    </source>
</evidence>
<evidence type="ECO:0000256" key="3">
    <source>
        <dbReference type="PIRSR" id="PIRSR610905-1"/>
    </source>
</evidence>
<accession>A0A212JBC9</accession>
<feature type="active site" description="Nucleophile" evidence="3">
    <location>
        <position position="115"/>
    </location>
</feature>
<feature type="binding site" evidence="4">
    <location>
        <position position="255"/>
    </location>
    <ligand>
        <name>substrate</name>
    </ligand>
</feature>
<feature type="binding site" evidence="4">
    <location>
        <position position="239"/>
    </location>
    <ligand>
        <name>substrate</name>
    </ligand>
</feature>
<proteinExistence type="inferred from homology"/>
<dbReference type="PANTHER" id="PTHR36845:SF1">
    <property type="entry name" value="HYDROLASE, PUTATIVE (AFU_ORTHOLOGUE AFUA_7G05090)-RELATED"/>
    <property type="match status" value="1"/>
</dbReference>
<dbReference type="PANTHER" id="PTHR36845">
    <property type="entry name" value="HYDROLASE, PUTATIVE (AFU_ORTHOLOGUE AFUA_7G05090)-RELATED"/>
    <property type="match status" value="1"/>
</dbReference>
<dbReference type="SUPFAM" id="SSF48208">
    <property type="entry name" value="Six-hairpin glycosidases"/>
    <property type="match status" value="1"/>
</dbReference>
<dbReference type="InterPro" id="IPR010905">
    <property type="entry name" value="Glyco_hydro_88"/>
</dbReference>
<evidence type="ECO:0000256" key="2">
    <source>
        <dbReference type="ARBA" id="ARBA00038358"/>
    </source>
</evidence>
<dbReference type="InterPro" id="IPR012341">
    <property type="entry name" value="6hp_glycosidase-like_sf"/>
</dbReference>
<comment type="similarity">
    <text evidence="2">Belongs to the glycosyl hydrolase 88 family.</text>
</comment>
<sequence length="408" mass="46563">MKVFSYIFFISVLCIGISCTDSKKKQFIEENTVFATHQTSDMLRNIGEPDGNNYPRTTNKEGKLVTTSMYDWTPGFFPGSLWYLYELSGDSVWKNNAEKWTTSLEPLKTFTAHHDLGFMMYCSYGNALRLAPKDEYKEIIIQSAYSLATRYSEKTKAIKSWNYHRSWDGEESHFPVIIDNMMNLELLLEASKLSGDKKLYDIAVAHANTTLKNHFRDDYSSYHVVCYDSLTGEIHHKVTAQGFSDNSTWARGQAWATYGFTMMYRETKDPAYLEAAIKIMNFYLKHLPEDLVPIWDFNVGQKSYIPKGNSYAVEFQASLKDASAAAIACSALFDLGNFSKNQDYTDTAINMLKNLASPSYRAQSGTNGDFLLMHCVGSIPHHSEIDVPLVYADYYFLESLVKYKKLSR</sequence>
<dbReference type="GO" id="GO:0000272">
    <property type="term" value="P:polysaccharide catabolic process"/>
    <property type="evidence" value="ECO:0007669"/>
    <property type="project" value="TreeGrafter"/>
</dbReference>
<dbReference type="InterPro" id="IPR008928">
    <property type="entry name" value="6-hairpin_glycosidase_sf"/>
</dbReference>
<keyword evidence="1" id="KW-0378">Hydrolase</keyword>
<organism evidence="5">
    <name type="scientific">uncultured Dysgonomonas sp</name>
    <dbReference type="NCBI Taxonomy" id="206096"/>
    <lineage>
        <taxon>Bacteria</taxon>
        <taxon>Pseudomonadati</taxon>
        <taxon>Bacteroidota</taxon>
        <taxon>Bacteroidia</taxon>
        <taxon>Bacteroidales</taxon>
        <taxon>Dysgonomonadaceae</taxon>
        <taxon>Dysgonomonas</taxon>
        <taxon>environmental samples</taxon>
    </lineage>
</organism>